<reference evidence="1" key="1">
    <citation type="journal article" date="2023" name="Science">
        <title>Genome structures resolve the early diversification of teleost fishes.</title>
        <authorList>
            <person name="Parey E."/>
            <person name="Louis A."/>
            <person name="Montfort J."/>
            <person name="Bouchez O."/>
            <person name="Roques C."/>
            <person name="Iampietro C."/>
            <person name="Lluch J."/>
            <person name="Castinel A."/>
            <person name="Donnadieu C."/>
            <person name="Desvignes T."/>
            <person name="Floi Bucao C."/>
            <person name="Jouanno E."/>
            <person name="Wen M."/>
            <person name="Mejri S."/>
            <person name="Dirks R."/>
            <person name="Jansen H."/>
            <person name="Henkel C."/>
            <person name="Chen W.J."/>
            <person name="Zahm M."/>
            <person name="Cabau C."/>
            <person name="Klopp C."/>
            <person name="Thompson A.W."/>
            <person name="Robinson-Rechavi M."/>
            <person name="Braasch I."/>
            <person name="Lecointre G."/>
            <person name="Bobe J."/>
            <person name="Postlethwait J.H."/>
            <person name="Berthelot C."/>
            <person name="Roest Crollius H."/>
            <person name="Guiguen Y."/>
        </authorList>
    </citation>
    <scope>NUCLEOTIDE SEQUENCE</scope>
    <source>
        <strain evidence="1">NC1722</strain>
    </source>
</reference>
<name>A0AAD7R3G7_9TELE</name>
<sequence>MPRHLGRVPAHLHAGTEATLVSGRRWNTGAKAGSCEGDAGRMGLRQDSLTPETVAMQVERGKARVRSRISYRNFTAAPARLPRLLARLVRGQQQDDAQIVPGIWRCSARCELHCSCR</sequence>
<evidence type="ECO:0000313" key="1">
    <source>
        <dbReference type="EMBL" id="KAJ8358460.1"/>
    </source>
</evidence>
<proteinExistence type="predicted"/>
<organism evidence="1 2">
    <name type="scientific">Aldrovandia affinis</name>
    <dbReference type="NCBI Taxonomy" id="143900"/>
    <lineage>
        <taxon>Eukaryota</taxon>
        <taxon>Metazoa</taxon>
        <taxon>Chordata</taxon>
        <taxon>Craniata</taxon>
        <taxon>Vertebrata</taxon>
        <taxon>Euteleostomi</taxon>
        <taxon>Actinopterygii</taxon>
        <taxon>Neopterygii</taxon>
        <taxon>Teleostei</taxon>
        <taxon>Notacanthiformes</taxon>
        <taxon>Halosauridae</taxon>
        <taxon>Aldrovandia</taxon>
    </lineage>
</organism>
<protein>
    <submittedName>
        <fullName evidence="1">Uncharacterized protein</fullName>
    </submittedName>
</protein>
<keyword evidence="2" id="KW-1185">Reference proteome</keyword>
<accession>A0AAD7R3G7</accession>
<evidence type="ECO:0000313" key="2">
    <source>
        <dbReference type="Proteomes" id="UP001221898"/>
    </source>
</evidence>
<dbReference type="AlphaFoldDB" id="A0AAD7R3G7"/>
<comment type="caution">
    <text evidence="1">The sequence shown here is derived from an EMBL/GenBank/DDBJ whole genome shotgun (WGS) entry which is preliminary data.</text>
</comment>
<dbReference type="Proteomes" id="UP001221898">
    <property type="component" value="Unassembled WGS sequence"/>
</dbReference>
<gene>
    <name evidence="1" type="ORF">AAFF_G00437120</name>
</gene>
<dbReference type="EMBL" id="JAINUG010000969">
    <property type="protein sequence ID" value="KAJ8358460.1"/>
    <property type="molecule type" value="Genomic_DNA"/>
</dbReference>